<evidence type="ECO:0000256" key="5">
    <source>
        <dbReference type="ARBA" id="ARBA00022989"/>
    </source>
</evidence>
<evidence type="ECO:0000256" key="1">
    <source>
        <dbReference type="ARBA" id="ARBA00004651"/>
    </source>
</evidence>
<feature type="transmembrane region" description="Helical" evidence="7">
    <location>
        <begin position="91"/>
        <end position="112"/>
    </location>
</feature>
<evidence type="ECO:0000256" key="3">
    <source>
        <dbReference type="ARBA" id="ARBA00022475"/>
    </source>
</evidence>
<accession>A0A268P118</accession>
<dbReference type="GO" id="GO:0055085">
    <property type="term" value="P:transmembrane transport"/>
    <property type="evidence" value="ECO:0007669"/>
    <property type="project" value="InterPro"/>
</dbReference>
<keyword evidence="3" id="KW-1003">Cell membrane</keyword>
<organism evidence="9 10">
    <name type="scientific">Shouchella clausii</name>
    <name type="common">Alkalihalobacillus clausii</name>
    <dbReference type="NCBI Taxonomy" id="79880"/>
    <lineage>
        <taxon>Bacteria</taxon>
        <taxon>Bacillati</taxon>
        <taxon>Bacillota</taxon>
        <taxon>Bacilli</taxon>
        <taxon>Bacillales</taxon>
        <taxon>Bacillaceae</taxon>
        <taxon>Shouchella</taxon>
    </lineage>
</organism>
<evidence type="ECO:0000256" key="6">
    <source>
        <dbReference type="ARBA" id="ARBA00023136"/>
    </source>
</evidence>
<dbReference type="RefSeq" id="WP_095294005.1">
    <property type="nucleotide sequence ID" value="NZ_BOQS01000001.1"/>
</dbReference>
<dbReference type="Proteomes" id="UP000216207">
    <property type="component" value="Unassembled WGS sequence"/>
</dbReference>
<feature type="transmembrane region" description="Helical" evidence="7">
    <location>
        <begin position="28"/>
        <end position="48"/>
    </location>
</feature>
<name>A0A268P118_SHOCL</name>
<keyword evidence="4 7" id="KW-0812">Transmembrane</keyword>
<evidence type="ECO:0000256" key="2">
    <source>
        <dbReference type="ARBA" id="ARBA00022448"/>
    </source>
</evidence>
<comment type="subcellular location">
    <subcellularLocation>
        <location evidence="1 7">Cell membrane</location>
        <topology evidence="1 7">Multi-pass membrane protein</topology>
    </subcellularLocation>
</comment>
<comment type="caution">
    <text evidence="9">The sequence shown here is derived from an EMBL/GenBank/DDBJ whole genome shotgun (WGS) entry which is preliminary data.</text>
</comment>
<comment type="similarity">
    <text evidence="7">Belongs to the binding-protein-dependent transport system permease family.</text>
</comment>
<dbReference type="CDD" id="cd06261">
    <property type="entry name" value="TM_PBP2"/>
    <property type="match status" value="1"/>
</dbReference>
<gene>
    <name evidence="9" type="ORF">CHH72_09185</name>
</gene>
<reference evidence="9 10" key="1">
    <citation type="submission" date="2017-07" db="EMBL/GenBank/DDBJ databases">
        <title>Isolation and whole genome analysis of endospore-forming bacteria from heroin.</title>
        <authorList>
            <person name="Kalinowski J."/>
            <person name="Ahrens B."/>
            <person name="Al-Dilaimi A."/>
            <person name="Winkler A."/>
            <person name="Wibberg D."/>
            <person name="Schleenbecker U."/>
            <person name="Ruckert C."/>
            <person name="Wolfel R."/>
            <person name="Grass G."/>
        </authorList>
    </citation>
    <scope>NUCLEOTIDE SEQUENCE [LARGE SCALE GENOMIC DNA]</scope>
    <source>
        <strain evidence="9 10">7539</strain>
    </source>
</reference>
<feature type="transmembrane region" description="Helical" evidence="7">
    <location>
        <begin position="175"/>
        <end position="199"/>
    </location>
</feature>
<evidence type="ECO:0000256" key="4">
    <source>
        <dbReference type="ARBA" id="ARBA00022692"/>
    </source>
</evidence>
<sequence length="311" mass="35485">MESPLSAVKRPRSFKPKKRLQKDIVGKYMFVLPGLLFLAVFMLFPIGYNVYLTFHNVTVFNIMSGYEFTWFDNYKAVLTDAVFLQSMKNSVVFTTLCLLFQFVIGLALALFFNKTFPGRGLFRALLLMAWMIPLVITGTLFQWMFAGEYGVINHFLLWANIIEEPIYWVSNEQTALYSTIIANIWIGIPFNMVILLAGLQSLPTDIYEAARVDGASKWRQFFAITLPLLKPTLFILVMLGIIYTFKVFDIILIMTKGGPLYASTVMPFYAYEQAFINYNFSIGATITTVMLALLIVVSLIYLRIARKEDAA</sequence>
<dbReference type="PANTHER" id="PTHR43005">
    <property type="entry name" value="BLR7065 PROTEIN"/>
    <property type="match status" value="1"/>
</dbReference>
<proteinExistence type="inferred from homology"/>
<dbReference type="PROSITE" id="PS50928">
    <property type="entry name" value="ABC_TM1"/>
    <property type="match status" value="1"/>
</dbReference>
<keyword evidence="2 7" id="KW-0813">Transport</keyword>
<dbReference type="EMBL" id="NPCC01000010">
    <property type="protein sequence ID" value="PAE89189.1"/>
    <property type="molecule type" value="Genomic_DNA"/>
</dbReference>
<evidence type="ECO:0000259" key="8">
    <source>
        <dbReference type="PROSITE" id="PS50928"/>
    </source>
</evidence>
<evidence type="ECO:0000256" key="7">
    <source>
        <dbReference type="RuleBase" id="RU363032"/>
    </source>
</evidence>
<dbReference type="GO" id="GO:0005886">
    <property type="term" value="C:plasma membrane"/>
    <property type="evidence" value="ECO:0007669"/>
    <property type="project" value="UniProtKB-SubCell"/>
</dbReference>
<dbReference type="AlphaFoldDB" id="A0A268P118"/>
<dbReference type="SUPFAM" id="SSF161098">
    <property type="entry name" value="MetI-like"/>
    <property type="match status" value="1"/>
</dbReference>
<feature type="domain" description="ABC transmembrane type-1" evidence="8">
    <location>
        <begin position="87"/>
        <end position="301"/>
    </location>
</feature>
<dbReference type="InterPro" id="IPR035906">
    <property type="entry name" value="MetI-like_sf"/>
</dbReference>
<dbReference type="InterPro" id="IPR000515">
    <property type="entry name" value="MetI-like"/>
</dbReference>
<keyword evidence="5 7" id="KW-1133">Transmembrane helix</keyword>
<protein>
    <submittedName>
        <fullName evidence="9">ABC transporter permease</fullName>
    </submittedName>
</protein>
<feature type="transmembrane region" description="Helical" evidence="7">
    <location>
        <begin position="275"/>
        <end position="302"/>
    </location>
</feature>
<evidence type="ECO:0000313" key="10">
    <source>
        <dbReference type="Proteomes" id="UP000216207"/>
    </source>
</evidence>
<dbReference type="Gene3D" id="1.10.3720.10">
    <property type="entry name" value="MetI-like"/>
    <property type="match status" value="1"/>
</dbReference>
<dbReference type="PANTHER" id="PTHR43005:SF1">
    <property type="entry name" value="SPERMIDINE_PUTRESCINE TRANSPORT SYSTEM PERMEASE PROTEIN"/>
    <property type="match status" value="1"/>
</dbReference>
<dbReference type="SUPFAM" id="SSF160964">
    <property type="entry name" value="MalF N-terminal region-like"/>
    <property type="match status" value="1"/>
</dbReference>
<evidence type="ECO:0000313" key="9">
    <source>
        <dbReference type="EMBL" id="PAE89189.1"/>
    </source>
</evidence>
<dbReference type="Pfam" id="PF00528">
    <property type="entry name" value="BPD_transp_1"/>
    <property type="match status" value="1"/>
</dbReference>
<feature type="transmembrane region" description="Helical" evidence="7">
    <location>
        <begin position="124"/>
        <end position="145"/>
    </location>
</feature>
<keyword evidence="6 7" id="KW-0472">Membrane</keyword>